<organism evidence="1 2">
    <name type="scientific">Fibrella aquatilis</name>
    <dbReference type="NCBI Taxonomy" id="2817059"/>
    <lineage>
        <taxon>Bacteria</taxon>
        <taxon>Pseudomonadati</taxon>
        <taxon>Bacteroidota</taxon>
        <taxon>Cytophagia</taxon>
        <taxon>Cytophagales</taxon>
        <taxon>Spirosomataceae</taxon>
        <taxon>Fibrella</taxon>
    </lineage>
</organism>
<name>A0A939G6T9_9BACT</name>
<keyword evidence="2" id="KW-1185">Reference proteome</keyword>
<dbReference type="Proteomes" id="UP000664795">
    <property type="component" value="Unassembled WGS sequence"/>
</dbReference>
<comment type="caution">
    <text evidence="1">The sequence shown here is derived from an EMBL/GenBank/DDBJ whole genome shotgun (WGS) entry which is preliminary data.</text>
</comment>
<sequence length="140" mass="15439">MTDIESGILPLVEALNNVGLVRTFSSCEGHFDPQEQTLRDRNHAEVRFVPADSVAVAAVETWLGNVLSRFKARHGLMPVTVMGYKLFTPIGEGDVDETFVLELRPFNRFDPPATKRQDVDRAVEQLSVISKQLSVSGLAG</sequence>
<evidence type="ECO:0000313" key="1">
    <source>
        <dbReference type="EMBL" id="MBO0933244.1"/>
    </source>
</evidence>
<dbReference type="RefSeq" id="WP_207337206.1">
    <property type="nucleotide sequence ID" value="NZ_JAFMYU010000018.1"/>
</dbReference>
<evidence type="ECO:0000313" key="2">
    <source>
        <dbReference type="Proteomes" id="UP000664795"/>
    </source>
</evidence>
<proteinExistence type="predicted"/>
<reference evidence="1 2" key="1">
    <citation type="submission" date="2021-03" db="EMBL/GenBank/DDBJ databases">
        <title>Fibrella sp. HMF5036 genome sequencing and assembly.</title>
        <authorList>
            <person name="Kang H."/>
            <person name="Kim H."/>
            <person name="Bae S."/>
            <person name="Joh K."/>
        </authorList>
    </citation>
    <scope>NUCLEOTIDE SEQUENCE [LARGE SCALE GENOMIC DNA]</scope>
    <source>
        <strain evidence="1 2">HMF5036</strain>
    </source>
</reference>
<protein>
    <submittedName>
        <fullName evidence="1">Uncharacterized protein</fullName>
    </submittedName>
</protein>
<dbReference type="EMBL" id="JAFMYU010000018">
    <property type="protein sequence ID" value="MBO0933244.1"/>
    <property type="molecule type" value="Genomic_DNA"/>
</dbReference>
<accession>A0A939G6T9</accession>
<gene>
    <name evidence="1" type="ORF">J2I48_19695</name>
</gene>
<dbReference type="AlphaFoldDB" id="A0A939G6T9"/>